<accession>A0AAV9GRN9</accession>
<reference evidence="2" key="1">
    <citation type="journal article" date="2023" name="Mol. Phylogenet. Evol.">
        <title>Genome-scale phylogeny and comparative genomics of the fungal order Sordariales.</title>
        <authorList>
            <person name="Hensen N."/>
            <person name="Bonometti L."/>
            <person name="Westerberg I."/>
            <person name="Brannstrom I.O."/>
            <person name="Guillou S."/>
            <person name="Cros-Aarteil S."/>
            <person name="Calhoun S."/>
            <person name="Haridas S."/>
            <person name="Kuo A."/>
            <person name="Mondo S."/>
            <person name="Pangilinan J."/>
            <person name="Riley R."/>
            <person name="LaButti K."/>
            <person name="Andreopoulos B."/>
            <person name="Lipzen A."/>
            <person name="Chen C."/>
            <person name="Yan M."/>
            <person name="Daum C."/>
            <person name="Ng V."/>
            <person name="Clum A."/>
            <person name="Steindorff A."/>
            <person name="Ohm R.A."/>
            <person name="Martin F."/>
            <person name="Silar P."/>
            <person name="Natvig D.O."/>
            <person name="Lalanne C."/>
            <person name="Gautier V."/>
            <person name="Ament-Velasquez S.L."/>
            <person name="Kruys A."/>
            <person name="Hutchinson M.I."/>
            <person name="Powell A.J."/>
            <person name="Barry K."/>
            <person name="Miller A.N."/>
            <person name="Grigoriev I.V."/>
            <person name="Debuchy R."/>
            <person name="Gladieux P."/>
            <person name="Hiltunen Thoren M."/>
            <person name="Johannesson H."/>
        </authorList>
    </citation>
    <scope>NUCLEOTIDE SEQUENCE</scope>
    <source>
        <strain evidence="2">PSN243</strain>
    </source>
</reference>
<dbReference type="Proteomes" id="UP001321760">
    <property type="component" value="Unassembled WGS sequence"/>
</dbReference>
<evidence type="ECO:0000313" key="2">
    <source>
        <dbReference type="EMBL" id="KAK4451489.1"/>
    </source>
</evidence>
<evidence type="ECO:0000313" key="3">
    <source>
        <dbReference type="Proteomes" id="UP001321760"/>
    </source>
</evidence>
<dbReference type="EMBL" id="MU865928">
    <property type="protein sequence ID" value="KAK4451489.1"/>
    <property type="molecule type" value="Genomic_DNA"/>
</dbReference>
<proteinExistence type="predicted"/>
<sequence>MGLLPRPIASTRQVKAKQHHGQSVGEAVVGSQRYWAPWNCSATPPPPQSQLPLENHNLPPRLSIVPNCNRQFFVSYPDWHSSLASSPTLCARLWSWELRTFTQSFTLRFSCLGEPWSTSRLNRPVRYLLQIIRAQYVAESDLFGCRIDLAGCCDTKPGVIFSAQRSWSSNTRPCWRWFSSPTCSLHICNATWLSVQTLLHSSPDFEAVDPRNSGSKAPRPTMESLWNV</sequence>
<dbReference type="AlphaFoldDB" id="A0AAV9GRN9"/>
<protein>
    <submittedName>
        <fullName evidence="2">Uncharacterized protein</fullName>
    </submittedName>
</protein>
<name>A0AAV9GRN9_9PEZI</name>
<gene>
    <name evidence="2" type="ORF">QBC34DRAFT_56761</name>
</gene>
<feature type="region of interest" description="Disordered" evidence="1">
    <location>
        <begin position="1"/>
        <end position="23"/>
    </location>
</feature>
<organism evidence="2 3">
    <name type="scientific">Podospora aff. communis PSN243</name>
    <dbReference type="NCBI Taxonomy" id="3040156"/>
    <lineage>
        <taxon>Eukaryota</taxon>
        <taxon>Fungi</taxon>
        <taxon>Dikarya</taxon>
        <taxon>Ascomycota</taxon>
        <taxon>Pezizomycotina</taxon>
        <taxon>Sordariomycetes</taxon>
        <taxon>Sordariomycetidae</taxon>
        <taxon>Sordariales</taxon>
        <taxon>Podosporaceae</taxon>
        <taxon>Podospora</taxon>
    </lineage>
</organism>
<keyword evidence="3" id="KW-1185">Reference proteome</keyword>
<reference evidence="2" key="2">
    <citation type="submission" date="2023-05" db="EMBL/GenBank/DDBJ databases">
        <authorList>
            <consortium name="Lawrence Berkeley National Laboratory"/>
            <person name="Steindorff A."/>
            <person name="Hensen N."/>
            <person name="Bonometti L."/>
            <person name="Westerberg I."/>
            <person name="Brannstrom I.O."/>
            <person name="Guillou S."/>
            <person name="Cros-Aarteil S."/>
            <person name="Calhoun S."/>
            <person name="Haridas S."/>
            <person name="Kuo A."/>
            <person name="Mondo S."/>
            <person name="Pangilinan J."/>
            <person name="Riley R."/>
            <person name="Labutti K."/>
            <person name="Andreopoulos B."/>
            <person name="Lipzen A."/>
            <person name="Chen C."/>
            <person name="Yanf M."/>
            <person name="Daum C."/>
            <person name="Ng V."/>
            <person name="Clum A."/>
            <person name="Ohm R."/>
            <person name="Martin F."/>
            <person name="Silar P."/>
            <person name="Natvig D."/>
            <person name="Lalanne C."/>
            <person name="Gautier V."/>
            <person name="Ament-Velasquez S.L."/>
            <person name="Kruys A."/>
            <person name="Hutchinson M.I."/>
            <person name="Powell A.J."/>
            <person name="Barry K."/>
            <person name="Miller A.N."/>
            <person name="Grigoriev I.V."/>
            <person name="Debuchy R."/>
            <person name="Gladieux P."/>
            <person name="Thoren M.H."/>
            <person name="Johannesson H."/>
        </authorList>
    </citation>
    <scope>NUCLEOTIDE SEQUENCE</scope>
    <source>
        <strain evidence="2">PSN243</strain>
    </source>
</reference>
<evidence type="ECO:0000256" key="1">
    <source>
        <dbReference type="SAM" id="MobiDB-lite"/>
    </source>
</evidence>
<feature type="region of interest" description="Disordered" evidence="1">
    <location>
        <begin position="207"/>
        <end position="228"/>
    </location>
</feature>
<comment type="caution">
    <text evidence="2">The sequence shown here is derived from an EMBL/GenBank/DDBJ whole genome shotgun (WGS) entry which is preliminary data.</text>
</comment>